<accession>A0ABN8I4S4</accession>
<comment type="similarity">
    <text evidence="1">Belongs to the AB hydrolase superfamily. Lipase family.</text>
</comment>
<dbReference type="PIRSF" id="PIRSF000862">
    <property type="entry name" value="Steryl_ester_lip"/>
    <property type="match status" value="1"/>
</dbReference>
<dbReference type="PANTHER" id="PTHR11005">
    <property type="entry name" value="LYSOSOMAL ACID LIPASE-RELATED"/>
    <property type="match status" value="1"/>
</dbReference>
<dbReference type="InterPro" id="IPR029058">
    <property type="entry name" value="AB_hydrolase_fold"/>
</dbReference>
<dbReference type="Gene3D" id="3.40.50.1820">
    <property type="entry name" value="alpha/beta hydrolase"/>
    <property type="match status" value="1"/>
</dbReference>
<dbReference type="Pfam" id="PF04083">
    <property type="entry name" value="Abhydro_lipase"/>
    <property type="match status" value="1"/>
</dbReference>
<organism evidence="4 5">
    <name type="scientific">Iphiclides podalirius</name>
    <name type="common">scarce swallowtail</name>
    <dbReference type="NCBI Taxonomy" id="110791"/>
    <lineage>
        <taxon>Eukaryota</taxon>
        <taxon>Metazoa</taxon>
        <taxon>Ecdysozoa</taxon>
        <taxon>Arthropoda</taxon>
        <taxon>Hexapoda</taxon>
        <taxon>Insecta</taxon>
        <taxon>Pterygota</taxon>
        <taxon>Neoptera</taxon>
        <taxon>Endopterygota</taxon>
        <taxon>Lepidoptera</taxon>
        <taxon>Glossata</taxon>
        <taxon>Ditrysia</taxon>
        <taxon>Papilionoidea</taxon>
        <taxon>Papilionidae</taxon>
        <taxon>Papilioninae</taxon>
        <taxon>Iphiclides</taxon>
    </lineage>
</organism>
<feature type="chain" id="PRO_5047124582" description="Partial AB-hydrolase lipase domain-containing protein" evidence="2">
    <location>
        <begin position="23"/>
        <end position="395"/>
    </location>
</feature>
<evidence type="ECO:0000259" key="3">
    <source>
        <dbReference type="Pfam" id="PF04083"/>
    </source>
</evidence>
<reference evidence="4" key="1">
    <citation type="submission" date="2022-03" db="EMBL/GenBank/DDBJ databases">
        <authorList>
            <person name="Martin H S."/>
        </authorList>
    </citation>
    <scope>NUCLEOTIDE SEQUENCE</scope>
</reference>
<dbReference type="InterPro" id="IPR025483">
    <property type="entry name" value="Lipase_euk"/>
</dbReference>
<feature type="signal peptide" evidence="2">
    <location>
        <begin position="1"/>
        <end position="22"/>
    </location>
</feature>
<gene>
    <name evidence="4" type="ORF">IPOD504_LOCUS6009</name>
</gene>
<feature type="domain" description="Partial AB-hydrolase lipase" evidence="3">
    <location>
        <begin position="32"/>
        <end position="85"/>
    </location>
</feature>
<dbReference type="InterPro" id="IPR006693">
    <property type="entry name" value="AB_hydrolase_lipase"/>
</dbReference>
<protein>
    <recommendedName>
        <fullName evidence="3">Partial AB-hydrolase lipase domain-containing protein</fullName>
    </recommendedName>
</protein>
<dbReference type="SUPFAM" id="SSF53474">
    <property type="entry name" value="alpha/beta-Hydrolases"/>
    <property type="match status" value="1"/>
</dbReference>
<evidence type="ECO:0000313" key="5">
    <source>
        <dbReference type="Proteomes" id="UP000837857"/>
    </source>
</evidence>
<keyword evidence="5" id="KW-1185">Reference proteome</keyword>
<feature type="non-terminal residue" evidence="4">
    <location>
        <position position="395"/>
    </location>
</feature>
<evidence type="ECO:0000256" key="2">
    <source>
        <dbReference type="SAM" id="SignalP"/>
    </source>
</evidence>
<evidence type="ECO:0000313" key="4">
    <source>
        <dbReference type="EMBL" id="CAH2048331.1"/>
    </source>
</evidence>
<name>A0ABN8I4S4_9NEOP</name>
<evidence type="ECO:0000256" key="1">
    <source>
        <dbReference type="ARBA" id="ARBA00010701"/>
    </source>
</evidence>
<dbReference type="Proteomes" id="UP000837857">
    <property type="component" value="Chromosome 18"/>
</dbReference>
<sequence length="395" mass="43935">MFLRPVGVVLLCLMLCIPEKRGAGVSDELDIRQLARKHGYRLTGYKVTTEDGYQLGLFRIKGRAEPKPVLLVHGILNSADTWLLRGNNSLALALAERGSDVWMPTCRGGPHSRSHAHLQTHSAHYWDFSFHELGVYDLRAVIDAVLSWTGAAKLDAVAHSQGNTVFYALLSTRPEYNAKVDLLVGLAPVAFLGNVRPPLSTLIRYGTVLNELLQKVGVEQMFGEGSWPNALIRAVCSRPRVGHLCVSKYLFPATGADIEELEPEFLATLVDHFPTSTSRKNLHHFSQVGRRGELARYDYGARGNLDRYGSSTPPAYNLSLVSAKVALLVGANDNIATVADVALLGGRLPNVVQHLVLPRARTNHIDLVWGRNMRRYLFPYIFQLLDRYAYDDRRT</sequence>
<proteinExistence type="inferred from homology"/>
<keyword evidence="2" id="KW-0732">Signal</keyword>
<dbReference type="EMBL" id="OW152830">
    <property type="protein sequence ID" value="CAH2048331.1"/>
    <property type="molecule type" value="Genomic_DNA"/>
</dbReference>